<dbReference type="EMBL" id="QUSF01000039">
    <property type="protein sequence ID" value="RLV98621.1"/>
    <property type="molecule type" value="Genomic_DNA"/>
</dbReference>
<name>A0A3L8S8W1_CHLGU</name>
<comment type="caution">
    <text evidence="1">The sequence shown here is derived from an EMBL/GenBank/DDBJ whole genome shotgun (WGS) entry which is preliminary data.</text>
</comment>
<evidence type="ECO:0000313" key="1">
    <source>
        <dbReference type="EMBL" id="RLV98621.1"/>
    </source>
</evidence>
<organism evidence="1 2">
    <name type="scientific">Chloebia gouldiae</name>
    <name type="common">Gouldian finch</name>
    <name type="synonym">Erythrura gouldiae</name>
    <dbReference type="NCBI Taxonomy" id="44316"/>
    <lineage>
        <taxon>Eukaryota</taxon>
        <taxon>Metazoa</taxon>
        <taxon>Chordata</taxon>
        <taxon>Craniata</taxon>
        <taxon>Vertebrata</taxon>
        <taxon>Euteleostomi</taxon>
        <taxon>Archelosauria</taxon>
        <taxon>Archosauria</taxon>
        <taxon>Dinosauria</taxon>
        <taxon>Saurischia</taxon>
        <taxon>Theropoda</taxon>
        <taxon>Coelurosauria</taxon>
        <taxon>Aves</taxon>
        <taxon>Neognathae</taxon>
        <taxon>Neoaves</taxon>
        <taxon>Telluraves</taxon>
        <taxon>Australaves</taxon>
        <taxon>Passeriformes</taxon>
        <taxon>Passeroidea</taxon>
        <taxon>Passeridae</taxon>
        <taxon>Chloebia</taxon>
    </lineage>
</organism>
<reference evidence="1 2" key="1">
    <citation type="journal article" date="2018" name="Proc. R. Soc. B">
        <title>A non-coding region near Follistatin controls head colour polymorphism in the Gouldian finch.</title>
        <authorList>
            <person name="Toomey M.B."/>
            <person name="Marques C.I."/>
            <person name="Andrade P."/>
            <person name="Araujo P.M."/>
            <person name="Sabatino S."/>
            <person name="Gazda M.A."/>
            <person name="Afonso S."/>
            <person name="Lopes R.J."/>
            <person name="Corbo J.C."/>
            <person name="Carneiro M."/>
        </authorList>
    </citation>
    <scope>NUCLEOTIDE SEQUENCE [LARGE SCALE GENOMIC DNA]</scope>
    <source>
        <strain evidence="1">Red01</strain>
        <tissue evidence="1">Muscle</tissue>
    </source>
</reference>
<gene>
    <name evidence="1" type="ORF">DV515_00010629</name>
</gene>
<dbReference type="Proteomes" id="UP000276834">
    <property type="component" value="Unassembled WGS sequence"/>
</dbReference>
<evidence type="ECO:0000313" key="2">
    <source>
        <dbReference type="Proteomes" id="UP000276834"/>
    </source>
</evidence>
<protein>
    <submittedName>
        <fullName evidence="1">Uncharacterized protein</fullName>
    </submittedName>
</protein>
<keyword evidence="2" id="KW-1185">Reference proteome</keyword>
<dbReference type="AlphaFoldDB" id="A0A3L8S8W1"/>
<sequence length="111" mass="12761">MEKDWDWRRRNEEDHVSDMALENLQLQIAFHECVQTLECVLQTLLGLLVCYGGVNFEIAVVQRKDIPKEVREWNLRSTHSSPISTTSLTNAIGLVNRDFALNQAYQESKGV</sequence>
<proteinExistence type="predicted"/>
<accession>A0A3L8S8W1</accession>